<sequence length="59" mass="6409">MVAFLQEDLFTVQMKDGSSNLGQPFLIKKGDSDGNLLAVGLVEQVEFLLPVKLGKTTDI</sequence>
<reference evidence="1 2" key="1">
    <citation type="submission" date="2016-01" db="EMBL/GenBank/DDBJ databases">
        <title>Highly variable Streptococcus oralis are common among viridans streptococci isolated from primates.</title>
        <authorList>
            <person name="Denapaite D."/>
            <person name="Rieger M."/>
            <person name="Koendgen S."/>
            <person name="Brueckner R."/>
            <person name="Ochigava I."/>
            <person name="Kappeler P."/>
            <person name="Maetz-Rensing K."/>
            <person name="Leendertz F."/>
            <person name="Hakenbeck R."/>
        </authorList>
    </citation>
    <scope>NUCLEOTIDE SEQUENCE [LARGE SCALE GENOMIC DNA]</scope>
    <source>
        <strain evidence="1 2">DD07</strain>
    </source>
</reference>
<organism evidence="1 2">
    <name type="scientific">Streptococcus gordonii</name>
    <dbReference type="NCBI Taxonomy" id="1302"/>
    <lineage>
        <taxon>Bacteria</taxon>
        <taxon>Bacillati</taxon>
        <taxon>Bacillota</taxon>
        <taxon>Bacilli</taxon>
        <taxon>Lactobacillales</taxon>
        <taxon>Streptococcaceae</taxon>
        <taxon>Streptococcus</taxon>
    </lineage>
</organism>
<protein>
    <submittedName>
        <fullName evidence="1">Uncharacterized protein</fullName>
    </submittedName>
</protein>
<proteinExistence type="predicted"/>
<dbReference type="PATRIC" id="fig|1302.21.peg.1133"/>
<dbReference type="EMBL" id="LQRC01000149">
    <property type="protein sequence ID" value="KXT71793.1"/>
    <property type="molecule type" value="Genomic_DNA"/>
</dbReference>
<dbReference type="Proteomes" id="UP000070096">
    <property type="component" value="Unassembled WGS sequence"/>
</dbReference>
<evidence type="ECO:0000313" key="2">
    <source>
        <dbReference type="Proteomes" id="UP000070096"/>
    </source>
</evidence>
<gene>
    <name evidence="1" type="ORF">SGODD07_01016</name>
</gene>
<accession>A0A139N7C6</accession>
<dbReference type="AlphaFoldDB" id="A0A139N7C6"/>
<name>A0A139N7C6_STRGN</name>
<comment type="caution">
    <text evidence="1">The sequence shown here is derived from an EMBL/GenBank/DDBJ whole genome shotgun (WGS) entry which is preliminary data.</text>
</comment>
<evidence type="ECO:0000313" key="1">
    <source>
        <dbReference type="EMBL" id="KXT71793.1"/>
    </source>
</evidence>